<name>A0AA39R545_9LECA</name>
<evidence type="ECO:0000313" key="3">
    <source>
        <dbReference type="Proteomes" id="UP001166286"/>
    </source>
</evidence>
<protein>
    <submittedName>
        <fullName evidence="2">Uncharacterized protein</fullName>
    </submittedName>
</protein>
<proteinExistence type="predicted"/>
<gene>
    <name evidence="2" type="ORF">JMJ35_004489</name>
</gene>
<dbReference type="Proteomes" id="UP001166286">
    <property type="component" value="Unassembled WGS sequence"/>
</dbReference>
<keyword evidence="1" id="KW-0812">Transmembrane</keyword>
<accession>A0AA39R545</accession>
<sequence>MAAIAEQWDYENMDEFSQAFDGRSVIDALIKSVAIRAATVIVIGHLTTLRTEPPQVQKYRVGCFTVLPTLPLGSVFLRCLRSIQHCWKCSIRRNERENRGDFAYYFSAILGIRAVESAGDLDSVSWPLLGVQFTALQRITENRDLRWFARLLVLFVFFIQDGGVNFLCCRRWARGSPWMGAFD</sequence>
<keyword evidence="1" id="KW-1133">Transmembrane helix</keyword>
<keyword evidence="3" id="KW-1185">Reference proteome</keyword>
<feature type="transmembrane region" description="Helical" evidence="1">
    <location>
        <begin position="147"/>
        <end position="169"/>
    </location>
</feature>
<dbReference type="AlphaFoldDB" id="A0AA39R545"/>
<organism evidence="2 3">
    <name type="scientific">Cladonia borealis</name>
    <dbReference type="NCBI Taxonomy" id="184061"/>
    <lineage>
        <taxon>Eukaryota</taxon>
        <taxon>Fungi</taxon>
        <taxon>Dikarya</taxon>
        <taxon>Ascomycota</taxon>
        <taxon>Pezizomycotina</taxon>
        <taxon>Lecanoromycetes</taxon>
        <taxon>OSLEUM clade</taxon>
        <taxon>Lecanoromycetidae</taxon>
        <taxon>Lecanorales</taxon>
        <taxon>Lecanorineae</taxon>
        <taxon>Cladoniaceae</taxon>
        <taxon>Cladonia</taxon>
    </lineage>
</organism>
<comment type="caution">
    <text evidence="2">The sequence shown here is derived from an EMBL/GenBank/DDBJ whole genome shotgun (WGS) entry which is preliminary data.</text>
</comment>
<evidence type="ECO:0000256" key="1">
    <source>
        <dbReference type="SAM" id="Phobius"/>
    </source>
</evidence>
<evidence type="ECO:0000313" key="2">
    <source>
        <dbReference type="EMBL" id="KAK0513503.1"/>
    </source>
</evidence>
<keyword evidence="1" id="KW-0472">Membrane</keyword>
<reference evidence="2" key="1">
    <citation type="submission" date="2023-03" db="EMBL/GenBank/DDBJ databases">
        <title>Complete genome of Cladonia borealis.</title>
        <authorList>
            <person name="Park H."/>
        </authorList>
    </citation>
    <scope>NUCLEOTIDE SEQUENCE</scope>
    <source>
        <strain evidence="2">ANT050790</strain>
    </source>
</reference>
<dbReference type="EMBL" id="JAFEKC020000008">
    <property type="protein sequence ID" value="KAK0513503.1"/>
    <property type="molecule type" value="Genomic_DNA"/>
</dbReference>